<proteinExistence type="predicted"/>
<protein>
    <submittedName>
        <fullName evidence="1">20463_t:CDS:1</fullName>
    </submittedName>
</protein>
<organism evidence="1 2">
    <name type="scientific">Racocetra persica</name>
    <dbReference type="NCBI Taxonomy" id="160502"/>
    <lineage>
        <taxon>Eukaryota</taxon>
        <taxon>Fungi</taxon>
        <taxon>Fungi incertae sedis</taxon>
        <taxon>Mucoromycota</taxon>
        <taxon>Glomeromycotina</taxon>
        <taxon>Glomeromycetes</taxon>
        <taxon>Diversisporales</taxon>
        <taxon>Gigasporaceae</taxon>
        <taxon>Racocetra</taxon>
    </lineage>
</organism>
<gene>
    <name evidence="1" type="ORF">RPERSI_LOCUS34332</name>
</gene>
<reference evidence="1" key="1">
    <citation type="submission" date="2021-06" db="EMBL/GenBank/DDBJ databases">
        <authorList>
            <person name="Kallberg Y."/>
            <person name="Tangrot J."/>
            <person name="Rosling A."/>
        </authorList>
    </citation>
    <scope>NUCLEOTIDE SEQUENCE</scope>
    <source>
        <strain evidence="1">MA461A</strain>
    </source>
</reference>
<dbReference type="EMBL" id="CAJVQC010153029">
    <property type="protein sequence ID" value="CAG8846822.1"/>
    <property type="molecule type" value="Genomic_DNA"/>
</dbReference>
<keyword evidence="2" id="KW-1185">Reference proteome</keyword>
<evidence type="ECO:0000313" key="2">
    <source>
        <dbReference type="Proteomes" id="UP000789920"/>
    </source>
</evidence>
<comment type="caution">
    <text evidence="1">The sequence shown here is derived from an EMBL/GenBank/DDBJ whole genome shotgun (WGS) entry which is preliminary data.</text>
</comment>
<accession>A0ACA9SR78</accession>
<dbReference type="Proteomes" id="UP000789920">
    <property type="component" value="Unassembled WGS sequence"/>
</dbReference>
<evidence type="ECO:0000313" key="1">
    <source>
        <dbReference type="EMBL" id="CAG8846822.1"/>
    </source>
</evidence>
<sequence>KQDLISKSKEFANVLKCAQSLIEIDNNESNIPSPSSETIELYLKCFDLVFTRASTILNNSSYFSNTINLIPYFDLFNHKDEQHTYVKISNENENENSQFDLLITPLLGKQITLTKNTQIFLSYNESEDY</sequence>
<feature type="non-terminal residue" evidence="1">
    <location>
        <position position="129"/>
    </location>
</feature>
<feature type="non-terminal residue" evidence="1">
    <location>
        <position position="1"/>
    </location>
</feature>
<name>A0ACA9SR78_9GLOM</name>